<dbReference type="InterPro" id="IPR029479">
    <property type="entry name" value="Nitroreductase"/>
</dbReference>
<reference evidence="4 5" key="1">
    <citation type="submission" date="2018-06" db="EMBL/GenBank/DDBJ databases">
        <title>Genomic Encyclopedia of Type Strains, Phase IV (KMG-IV): sequencing the most valuable type-strain genomes for metagenomic binning, comparative biology and taxonomic classification.</title>
        <authorList>
            <person name="Goeker M."/>
        </authorList>
    </citation>
    <scope>NUCLEOTIDE SEQUENCE [LARGE SCALE GENOMIC DNA]</scope>
    <source>
        <strain evidence="4 5">DSM 44599</strain>
    </source>
</reference>
<dbReference type="RefSeq" id="WP_067507556.1">
    <property type="nucleotide sequence ID" value="NZ_QNRE01000008.1"/>
</dbReference>
<evidence type="ECO:0000313" key="4">
    <source>
        <dbReference type="EMBL" id="RBO88955.1"/>
    </source>
</evidence>
<proteinExistence type="predicted"/>
<sequence>MSAVLYPDQTRFALREGVTCVTDPCGAVLAGPARDRKLTGLGEAQVRALETMAQGPATLTAMAGDGVDALVDDLVADGWLAVTVRDGGRDLYTIQPLARPPARPRTALPWSATLSKFAVLHRDSAGFVLENPLSWCDLRVHDPRLLALLDGPGAADSEVPIAIKAQLADDLHWCGFLVDAYAEESDAATRGWSASDLWFHRRSTRGGPPGNHAAPAEPAREPDHAGAPVPLARPDLESLPGADLTDVIGNHVACGEFDDDAPITVDGLGELLYRAARAPEGAAPGELVLYSIARNVAGLKAGMYHYDSAEHVLRPVAGADSPEVRRLLRATSEETDSAQPQLVLVIAARASRFAGERAAYARILREAGALTRTIHLVSRAMGLGADTHDVTDAAAFAAASGVDELAQCPVGTVIVGTPARR</sequence>
<accession>A0A366DG62</accession>
<organism evidence="4 5">
    <name type="scientific">Nocardia puris</name>
    <dbReference type="NCBI Taxonomy" id="208602"/>
    <lineage>
        <taxon>Bacteria</taxon>
        <taxon>Bacillati</taxon>
        <taxon>Actinomycetota</taxon>
        <taxon>Actinomycetes</taxon>
        <taxon>Mycobacteriales</taxon>
        <taxon>Nocardiaceae</taxon>
        <taxon>Nocardia</taxon>
    </lineage>
</organism>
<dbReference type="Proteomes" id="UP000252586">
    <property type="component" value="Unassembled WGS sequence"/>
</dbReference>
<feature type="region of interest" description="Disordered" evidence="1">
    <location>
        <begin position="203"/>
        <end position="229"/>
    </location>
</feature>
<dbReference type="SUPFAM" id="SSF55469">
    <property type="entry name" value="FMN-dependent nitroreductase-like"/>
    <property type="match status" value="1"/>
</dbReference>
<feature type="domain" description="Cyanobactin oxidase ThcOx second" evidence="3">
    <location>
        <begin position="113"/>
        <end position="206"/>
    </location>
</feature>
<dbReference type="EMBL" id="QNRE01000008">
    <property type="protein sequence ID" value="RBO88955.1"/>
    <property type="molecule type" value="Genomic_DNA"/>
</dbReference>
<dbReference type="InterPro" id="IPR054488">
    <property type="entry name" value="ThcOx_dom2"/>
</dbReference>
<evidence type="ECO:0000256" key="1">
    <source>
        <dbReference type="SAM" id="MobiDB-lite"/>
    </source>
</evidence>
<evidence type="ECO:0000313" key="5">
    <source>
        <dbReference type="Proteomes" id="UP000252586"/>
    </source>
</evidence>
<dbReference type="Pfam" id="PF00881">
    <property type="entry name" value="Nitroreductase"/>
    <property type="match status" value="1"/>
</dbReference>
<dbReference type="Pfam" id="PF22767">
    <property type="entry name" value="ThcOx"/>
    <property type="match status" value="1"/>
</dbReference>
<evidence type="ECO:0000259" key="2">
    <source>
        <dbReference type="Pfam" id="PF00881"/>
    </source>
</evidence>
<dbReference type="Gene3D" id="3.40.109.10">
    <property type="entry name" value="NADH Oxidase"/>
    <property type="match status" value="1"/>
</dbReference>
<dbReference type="AlphaFoldDB" id="A0A366DG62"/>
<gene>
    <name evidence="4" type="ORF">DFR74_108180</name>
</gene>
<keyword evidence="5" id="KW-1185">Reference proteome</keyword>
<evidence type="ECO:0000259" key="3">
    <source>
        <dbReference type="Pfam" id="PF22767"/>
    </source>
</evidence>
<dbReference type="OrthoDB" id="3723182at2"/>
<comment type="caution">
    <text evidence="4">The sequence shown here is derived from an EMBL/GenBank/DDBJ whole genome shotgun (WGS) entry which is preliminary data.</text>
</comment>
<name>A0A366DG62_9NOCA</name>
<dbReference type="InterPro" id="IPR000415">
    <property type="entry name" value="Nitroreductase-like"/>
</dbReference>
<protein>
    <submittedName>
        <fullName evidence="4">SagB-type dehydrogenase family enzyme</fullName>
    </submittedName>
</protein>
<feature type="domain" description="Nitroreductase" evidence="2">
    <location>
        <begin position="256"/>
        <end position="416"/>
    </location>
</feature>
<dbReference type="GO" id="GO:0016491">
    <property type="term" value="F:oxidoreductase activity"/>
    <property type="evidence" value="ECO:0007669"/>
    <property type="project" value="InterPro"/>
</dbReference>
<dbReference type="STRING" id="1210090.GCA_001613185_02234"/>